<dbReference type="Pfam" id="PF13614">
    <property type="entry name" value="AAA_31"/>
    <property type="match status" value="1"/>
</dbReference>
<protein>
    <submittedName>
        <fullName evidence="2">ParA family protein</fullName>
    </submittedName>
</protein>
<dbReference type="InterPro" id="IPR027417">
    <property type="entry name" value="P-loop_NTPase"/>
</dbReference>
<geneLocation type="plasmid" evidence="2 3">
    <name>unnamed</name>
</geneLocation>
<dbReference type="Gene3D" id="3.40.50.300">
    <property type="entry name" value="P-loop containing nucleotide triphosphate hydrolases"/>
    <property type="match status" value="1"/>
</dbReference>
<dbReference type="Proteomes" id="UP001064879">
    <property type="component" value="Plasmid unnamed"/>
</dbReference>
<organism evidence="2 3">
    <name type="scientific">Brevibacterium spongiae</name>
    <dbReference type="NCBI Taxonomy" id="2909672"/>
    <lineage>
        <taxon>Bacteria</taxon>
        <taxon>Bacillati</taxon>
        <taxon>Actinomycetota</taxon>
        <taxon>Actinomycetes</taxon>
        <taxon>Micrococcales</taxon>
        <taxon>Brevibacteriaceae</taxon>
        <taxon>Brevibacterium</taxon>
    </lineage>
</organism>
<proteinExistence type="predicted"/>
<accession>A0ABY5SYD3</accession>
<dbReference type="SUPFAM" id="SSF52540">
    <property type="entry name" value="P-loop containing nucleoside triphosphate hydrolases"/>
    <property type="match status" value="1"/>
</dbReference>
<dbReference type="InterPro" id="IPR050678">
    <property type="entry name" value="DNA_Partitioning_ATPase"/>
</dbReference>
<feature type="domain" description="AAA" evidence="1">
    <location>
        <begin position="3"/>
        <end position="170"/>
    </location>
</feature>
<sequence>MTQTITLWNETGGVGKTTSAVSLAMLGAIRGLNTILVDLDPRAASTKWIGAAPKDEGMHVGAILADPAPEGWGEELALPTTWHDNLRIIPSDRSVAHREAERPDGGEVRLRAALRGTTADFVVIDAPNRQGGLLPMNALMASDAVIYAATASEDGVDGIDGASETLAAFARSQQLRGSSLIPLELGVILTSVSDTIQPKVEKRSIDYVLEQGIGLTPFVPKREAVRQSRFKGEWYGSAGYERADIVVNAYDQLLTTILERTPHHDD</sequence>
<dbReference type="EMBL" id="CP093444">
    <property type="protein sequence ID" value="UVI38031.1"/>
    <property type="molecule type" value="Genomic_DNA"/>
</dbReference>
<dbReference type="CDD" id="cd02042">
    <property type="entry name" value="ParAB_family"/>
    <property type="match status" value="1"/>
</dbReference>
<evidence type="ECO:0000313" key="2">
    <source>
        <dbReference type="EMBL" id="UVI38031.1"/>
    </source>
</evidence>
<dbReference type="PANTHER" id="PTHR13696">
    <property type="entry name" value="P-LOOP CONTAINING NUCLEOSIDE TRIPHOSPHATE HYDROLASE"/>
    <property type="match status" value="1"/>
</dbReference>
<keyword evidence="3" id="KW-1185">Reference proteome</keyword>
<dbReference type="PANTHER" id="PTHR13696:SF52">
    <property type="entry name" value="PARA FAMILY PROTEIN CT_582"/>
    <property type="match status" value="1"/>
</dbReference>
<name>A0ABY5SYD3_9MICO</name>
<dbReference type="RefSeq" id="WP_265420514.1">
    <property type="nucleotide sequence ID" value="NZ_CP093444.1"/>
</dbReference>
<gene>
    <name evidence="2" type="ORF">L1F31_18780</name>
</gene>
<evidence type="ECO:0000313" key="3">
    <source>
        <dbReference type="Proteomes" id="UP001064879"/>
    </source>
</evidence>
<reference evidence="2" key="1">
    <citation type="submission" date="2022-03" db="EMBL/GenBank/DDBJ databases">
        <title>Brevibacterium spongiae sp. nov., isolated from marine sponge.</title>
        <authorList>
            <person name="Li Z."/>
            <person name="Zhang M."/>
        </authorList>
    </citation>
    <scope>NUCLEOTIDE SEQUENCE</scope>
    <source>
        <strain evidence="2">WHS-Z9</strain>
        <plasmid evidence="2">unnamed</plasmid>
    </source>
</reference>
<dbReference type="InterPro" id="IPR025669">
    <property type="entry name" value="AAA_dom"/>
</dbReference>
<keyword evidence="2" id="KW-0614">Plasmid</keyword>
<evidence type="ECO:0000259" key="1">
    <source>
        <dbReference type="Pfam" id="PF13614"/>
    </source>
</evidence>